<evidence type="ECO:0000313" key="3">
    <source>
        <dbReference type="Proteomes" id="UP000192739"/>
    </source>
</evidence>
<keyword evidence="2" id="KW-0378">Hydrolase</keyword>
<gene>
    <name evidence="2" type="ORF">BST27_01085</name>
</gene>
<dbReference type="SUPFAM" id="SSF54427">
    <property type="entry name" value="NTF2-like"/>
    <property type="match status" value="1"/>
</dbReference>
<name>A0A1E3SG46_MYCIE</name>
<dbReference type="STRING" id="28445.BHQ20_10255"/>
<dbReference type="RefSeq" id="WP_069419019.1">
    <property type="nucleotide sequence ID" value="NZ_CBCRZH010000006.1"/>
</dbReference>
<dbReference type="Gene3D" id="3.10.450.50">
    <property type="match status" value="1"/>
</dbReference>
<accession>A0A1E3SG46</accession>
<proteinExistence type="predicted"/>
<dbReference type="OrthoDB" id="9781757at2"/>
<comment type="caution">
    <text evidence="2">The sequence shown here is derived from an EMBL/GenBank/DDBJ whole genome shotgun (WGS) entry which is preliminary data.</text>
</comment>
<reference evidence="2 3" key="1">
    <citation type="submission" date="2017-02" db="EMBL/GenBank/DDBJ databases">
        <title>The new phylogeny of genus Mycobacterium.</title>
        <authorList>
            <person name="Tortoli E."/>
            <person name="Trovato A."/>
            <person name="Cirillo D.M."/>
        </authorList>
    </citation>
    <scope>NUCLEOTIDE SEQUENCE [LARGE SCALE GENOMIC DNA]</scope>
    <source>
        <strain evidence="2 3">DSM 44049</strain>
    </source>
</reference>
<feature type="domain" description="SnoaL-like" evidence="1">
    <location>
        <begin position="11"/>
        <end position="104"/>
    </location>
</feature>
<dbReference type="InterPro" id="IPR032710">
    <property type="entry name" value="NTF2-like_dom_sf"/>
</dbReference>
<dbReference type="InterPro" id="IPR037401">
    <property type="entry name" value="SnoaL-like"/>
</dbReference>
<dbReference type="EMBL" id="MVHT01000002">
    <property type="protein sequence ID" value="ORB10478.1"/>
    <property type="molecule type" value="Genomic_DNA"/>
</dbReference>
<dbReference type="GO" id="GO:0016787">
    <property type="term" value="F:hydrolase activity"/>
    <property type="evidence" value="ECO:0007669"/>
    <property type="project" value="UniProtKB-KW"/>
</dbReference>
<evidence type="ECO:0000313" key="2">
    <source>
        <dbReference type="EMBL" id="ORB10478.1"/>
    </source>
</evidence>
<dbReference type="Proteomes" id="UP000192739">
    <property type="component" value="Unassembled WGS sequence"/>
</dbReference>
<organism evidence="2 3">
    <name type="scientific">Mycobacterium intermedium</name>
    <dbReference type="NCBI Taxonomy" id="28445"/>
    <lineage>
        <taxon>Bacteria</taxon>
        <taxon>Bacillati</taxon>
        <taxon>Actinomycetota</taxon>
        <taxon>Actinomycetes</taxon>
        <taxon>Mycobacteriales</taxon>
        <taxon>Mycobacteriaceae</taxon>
        <taxon>Mycobacterium</taxon>
        <taxon>Mycobacterium simiae complex</taxon>
    </lineage>
</organism>
<keyword evidence="3" id="KW-1185">Reference proteome</keyword>
<dbReference type="AlphaFoldDB" id="A0A1E3SG46"/>
<sequence>MDPEQVVLAELKAWERRDVDAIVSCFSPDATWSDPNGTFRGSAEIRKAVEEYVGRMEHAEMEVVNIAVTGNVVLTERVDRFVYDGNNIAQPLMGAFEVADGKINAWRDYYNMPR</sequence>
<evidence type="ECO:0000259" key="1">
    <source>
        <dbReference type="Pfam" id="PF12680"/>
    </source>
</evidence>
<protein>
    <submittedName>
        <fullName evidence="2">Limonene-1,2-epoxide hydrolase</fullName>
    </submittedName>
</protein>
<dbReference type="Pfam" id="PF12680">
    <property type="entry name" value="SnoaL_2"/>
    <property type="match status" value="1"/>
</dbReference>